<name>A0A2M3ZW02_9DIPT</name>
<evidence type="ECO:0000313" key="2">
    <source>
        <dbReference type="EMBL" id="MBW32736.1"/>
    </source>
</evidence>
<accession>A0A2M3ZW02</accession>
<keyword evidence="1" id="KW-1133">Transmembrane helix</keyword>
<sequence length="75" mass="8921">MYVAPPQLLIWLSLLPAWLFWASGLVMDSRRRREYNYNCKKKTRINSPIVHSRVLLSHYMSTNSDHRSPRSFQLS</sequence>
<evidence type="ECO:0000256" key="1">
    <source>
        <dbReference type="SAM" id="Phobius"/>
    </source>
</evidence>
<dbReference type="EMBL" id="GGFM01011985">
    <property type="protein sequence ID" value="MBW32736.1"/>
    <property type="molecule type" value="Transcribed_RNA"/>
</dbReference>
<protein>
    <submittedName>
        <fullName evidence="2">Putative secreted peptide</fullName>
    </submittedName>
</protein>
<keyword evidence="1" id="KW-0812">Transmembrane</keyword>
<proteinExistence type="predicted"/>
<dbReference type="AlphaFoldDB" id="A0A2M3ZW02"/>
<reference evidence="2" key="1">
    <citation type="submission" date="2018-01" db="EMBL/GenBank/DDBJ databases">
        <title>An insight into the sialome of Amazonian anophelines.</title>
        <authorList>
            <person name="Ribeiro J.M."/>
            <person name="Scarpassa V."/>
            <person name="Calvo E."/>
        </authorList>
    </citation>
    <scope>NUCLEOTIDE SEQUENCE</scope>
    <source>
        <tissue evidence="2">Salivary glands</tissue>
    </source>
</reference>
<organism evidence="2">
    <name type="scientific">Anopheles braziliensis</name>
    <dbReference type="NCBI Taxonomy" id="58242"/>
    <lineage>
        <taxon>Eukaryota</taxon>
        <taxon>Metazoa</taxon>
        <taxon>Ecdysozoa</taxon>
        <taxon>Arthropoda</taxon>
        <taxon>Hexapoda</taxon>
        <taxon>Insecta</taxon>
        <taxon>Pterygota</taxon>
        <taxon>Neoptera</taxon>
        <taxon>Endopterygota</taxon>
        <taxon>Diptera</taxon>
        <taxon>Nematocera</taxon>
        <taxon>Culicoidea</taxon>
        <taxon>Culicidae</taxon>
        <taxon>Anophelinae</taxon>
        <taxon>Anopheles</taxon>
    </lineage>
</organism>
<keyword evidence="1" id="KW-0472">Membrane</keyword>
<feature type="transmembrane region" description="Helical" evidence="1">
    <location>
        <begin position="6"/>
        <end position="27"/>
    </location>
</feature>